<evidence type="ECO:0000259" key="2">
    <source>
        <dbReference type="Pfam" id="PF05419"/>
    </source>
</evidence>
<dbReference type="Gene3D" id="3.40.50.300">
    <property type="entry name" value="P-loop containing nucleotide triphosphate hydrolases"/>
    <property type="match status" value="1"/>
</dbReference>
<gene>
    <name evidence="3" type="ORF">IXB28_10080</name>
</gene>
<dbReference type="EMBL" id="JADOER010000009">
    <property type="protein sequence ID" value="MBT9312553.1"/>
    <property type="molecule type" value="Genomic_DNA"/>
</dbReference>
<accession>A0ABS5Y4X5</accession>
<dbReference type="PANTHER" id="PTHR34800">
    <property type="entry name" value="TETRAPYRROLE-BINDING PROTEIN, CHLOROPLASTIC"/>
    <property type="match status" value="1"/>
</dbReference>
<dbReference type="Gene3D" id="1.25.40.620">
    <property type="match status" value="1"/>
</dbReference>
<dbReference type="SUPFAM" id="SSF52540">
    <property type="entry name" value="P-loop containing nucleoside triphosphate hydrolases"/>
    <property type="match status" value="1"/>
</dbReference>
<dbReference type="SUPFAM" id="SSF140869">
    <property type="entry name" value="GUN4-like"/>
    <property type="match status" value="1"/>
</dbReference>
<dbReference type="InterPro" id="IPR037215">
    <property type="entry name" value="GUN4-like_sf"/>
</dbReference>
<dbReference type="Pfam" id="PF14516">
    <property type="entry name" value="AAA_35"/>
    <property type="match status" value="1"/>
</dbReference>
<dbReference type="RefSeq" id="WP_215618453.1">
    <property type="nucleotide sequence ID" value="NZ_JADOER010000009.1"/>
</dbReference>
<keyword evidence="4" id="KW-1185">Reference proteome</keyword>
<feature type="coiled-coil region" evidence="1">
    <location>
        <begin position="420"/>
        <end position="571"/>
    </location>
</feature>
<dbReference type="Gene3D" id="1.10.10.1770">
    <property type="entry name" value="Gun4-like"/>
    <property type="match status" value="1"/>
</dbReference>
<reference evidence="3 4" key="1">
    <citation type="journal article" date="2021" name="Mar. Drugs">
        <title>Genome Reduction and Secondary Metabolism of the Marine Sponge-Associated Cyanobacterium Leptothoe.</title>
        <authorList>
            <person name="Konstantinou D."/>
            <person name="Popin R.V."/>
            <person name="Fewer D.P."/>
            <person name="Sivonen K."/>
            <person name="Gkelis S."/>
        </authorList>
    </citation>
    <scope>NUCLEOTIDE SEQUENCE [LARGE SCALE GENOMIC DNA]</scope>
    <source>
        <strain evidence="3 4">TAU-MAC 1615</strain>
    </source>
</reference>
<protein>
    <submittedName>
        <fullName evidence="3">AAA-like domain-containing protein</fullName>
    </submittedName>
</protein>
<dbReference type="PANTHER" id="PTHR34800:SF1">
    <property type="entry name" value="TETRAPYRROLE-BINDING PROTEIN, CHLOROPLASTIC"/>
    <property type="match status" value="1"/>
</dbReference>
<evidence type="ECO:0000256" key="1">
    <source>
        <dbReference type="SAM" id="Coils"/>
    </source>
</evidence>
<dbReference type="Pfam" id="PF05419">
    <property type="entry name" value="GUN4"/>
    <property type="match status" value="1"/>
</dbReference>
<sequence length="986" mass="111561">MSDAPLSATFYKVGGSLPQNVPSYIIRASDDELYKALKAREFCYVLNSRQMGKSSLMVRTLTRLRADGWTGVTLDFSAKDSQSEQPDRWYAGIINQLNRELKLLDRPTFRQWLKERDFIDPVERLGEFIETVLLPGIDRPIVILIDEIDSTITLPFTDDFFALIRACYNKRAENLDYQRLTLALFGVAMPSELIGDVKRTPFNIGKAINLKGFDVEEALPLAAGLAVKADRPPTVLQEILHWTGGQPFLTQRVCQLVVDSKFPITEGSEPTAVEGLVRSQVIEQWESQDHQEHLKTIRQRLLDNEQKAGYLLELYRQIQQVGSLPAQNRLEERELQLAGLVVKHDGLLQVYNPIYAAVFDEVWIDAELKKLRPYSESFRAWVASGKTDSSRLLRGEALAEAEQWAAERSPSIEDQEFLSASRIQQQEEEAELAREKAAREAAEDAEQIQAEANRQAQREIRWGRQVLVATLAMAAVLCGLAVFARAQMSEANQRREDAETLAEEANQKRQDAEVLAAKAGEDLKESETQRQVVEEELKQTEQKAQGQQALLAQLEQELADADADLAQAEEKTMAITSHIETVDELSTLVGELYEYNKPEDEGKPEAAEDAIKHIGFSFTEFTDDSPELKQTLLKSSMAMAHLHLIPFTSDDSSGKVQKQIEKAQKRIEKAQTLVDESERLINANPDVFKSKSGREIAFFTYAVKGNLREEQEEPSNARSSYEQAFGYIPEKPNFNSEDIADSFNQLLASSSSDDLEDNQFRALVTPALKKHYDFRAKQLIRKLDQVLEEHQWREADELTWNALLSSARSRDLRFSYSNIACSNLQEIDTLWFEHSGERYGFGVQLEILIETENIPGQDNKEAWIQFARRVGWNQYDESGVEGYWLSHDELTWSQGMEGEELVAPPGHLPFVSPIATLNSPDLDWPYSQPLTAALGGGVSSWDRGYDFLRSANWIKRWGQWISTAGAYNYDIPSSSPLARKTIACKK</sequence>
<proteinExistence type="predicted"/>
<organism evidence="3 4">
    <name type="scientific">Leptothoe kymatousa TAU-MAC 1615</name>
    <dbReference type="NCBI Taxonomy" id="2364775"/>
    <lineage>
        <taxon>Bacteria</taxon>
        <taxon>Bacillati</taxon>
        <taxon>Cyanobacteriota</taxon>
        <taxon>Cyanophyceae</taxon>
        <taxon>Nodosilineales</taxon>
        <taxon>Cymatolegaceae</taxon>
        <taxon>Leptothoe</taxon>
        <taxon>Leptothoe kymatousa</taxon>
    </lineage>
</organism>
<name>A0ABS5Y4X5_9CYAN</name>
<dbReference type="Proteomes" id="UP001196661">
    <property type="component" value="Unassembled WGS sequence"/>
</dbReference>
<evidence type="ECO:0000313" key="4">
    <source>
        <dbReference type="Proteomes" id="UP001196661"/>
    </source>
</evidence>
<dbReference type="InterPro" id="IPR008629">
    <property type="entry name" value="GUN4-like"/>
</dbReference>
<feature type="domain" description="GUN4-like" evidence="2">
    <location>
        <begin position="781"/>
        <end position="912"/>
    </location>
</feature>
<feature type="coiled-coil region" evidence="1">
    <location>
        <begin position="653"/>
        <end position="680"/>
    </location>
</feature>
<evidence type="ECO:0000313" key="3">
    <source>
        <dbReference type="EMBL" id="MBT9312553.1"/>
    </source>
</evidence>
<dbReference type="InterPro" id="IPR027417">
    <property type="entry name" value="P-loop_NTPase"/>
</dbReference>
<comment type="caution">
    <text evidence="3">The sequence shown here is derived from an EMBL/GenBank/DDBJ whole genome shotgun (WGS) entry which is preliminary data.</text>
</comment>
<keyword evidence="1" id="KW-0175">Coiled coil</keyword>